<protein>
    <submittedName>
        <fullName evidence="1">Uncharacterized protein</fullName>
    </submittedName>
</protein>
<evidence type="ECO:0000313" key="2">
    <source>
        <dbReference type="Proteomes" id="UP001066276"/>
    </source>
</evidence>
<comment type="caution">
    <text evidence="1">The sequence shown here is derived from an EMBL/GenBank/DDBJ whole genome shotgun (WGS) entry which is preliminary data.</text>
</comment>
<reference evidence="1" key="1">
    <citation type="journal article" date="2022" name="bioRxiv">
        <title>Sequencing and chromosome-scale assembly of the giantPleurodeles waltlgenome.</title>
        <authorList>
            <person name="Brown T."/>
            <person name="Elewa A."/>
            <person name="Iarovenko S."/>
            <person name="Subramanian E."/>
            <person name="Araus A.J."/>
            <person name="Petzold A."/>
            <person name="Susuki M."/>
            <person name="Suzuki K.-i.T."/>
            <person name="Hayashi T."/>
            <person name="Toyoda A."/>
            <person name="Oliveira C."/>
            <person name="Osipova E."/>
            <person name="Leigh N.D."/>
            <person name="Simon A."/>
            <person name="Yun M.H."/>
        </authorList>
    </citation>
    <scope>NUCLEOTIDE SEQUENCE</scope>
    <source>
        <strain evidence="1">20211129_DDA</strain>
        <tissue evidence="1">Liver</tissue>
    </source>
</reference>
<proteinExistence type="predicted"/>
<organism evidence="1 2">
    <name type="scientific">Pleurodeles waltl</name>
    <name type="common">Iberian ribbed newt</name>
    <dbReference type="NCBI Taxonomy" id="8319"/>
    <lineage>
        <taxon>Eukaryota</taxon>
        <taxon>Metazoa</taxon>
        <taxon>Chordata</taxon>
        <taxon>Craniata</taxon>
        <taxon>Vertebrata</taxon>
        <taxon>Euteleostomi</taxon>
        <taxon>Amphibia</taxon>
        <taxon>Batrachia</taxon>
        <taxon>Caudata</taxon>
        <taxon>Salamandroidea</taxon>
        <taxon>Salamandridae</taxon>
        <taxon>Pleurodelinae</taxon>
        <taxon>Pleurodeles</taxon>
    </lineage>
</organism>
<keyword evidence="2" id="KW-1185">Reference proteome</keyword>
<dbReference type="Proteomes" id="UP001066276">
    <property type="component" value="Chromosome 3_2"/>
</dbReference>
<dbReference type="AlphaFoldDB" id="A0AAV7U1C2"/>
<name>A0AAV7U1C2_PLEWA</name>
<sequence>MGWDEVIGTTRVHSSEGWEKCEASCYGDYGAVSSIAALDCGVQEDADEASQPKAETPLRSHTACALRSERVAAQ</sequence>
<gene>
    <name evidence="1" type="ORF">NDU88_007508</name>
</gene>
<evidence type="ECO:0000313" key="1">
    <source>
        <dbReference type="EMBL" id="KAJ1182316.1"/>
    </source>
</evidence>
<dbReference type="EMBL" id="JANPWB010000006">
    <property type="protein sequence ID" value="KAJ1182316.1"/>
    <property type="molecule type" value="Genomic_DNA"/>
</dbReference>
<accession>A0AAV7U1C2</accession>